<name>A0AAU9SPK2_THLAR</name>
<accession>A0AAU9SPK2</accession>
<dbReference type="EMBL" id="OU466862">
    <property type="protein sequence ID" value="CAH2070407.1"/>
    <property type="molecule type" value="Genomic_DNA"/>
</dbReference>
<reference evidence="1 2" key="1">
    <citation type="submission" date="2022-03" db="EMBL/GenBank/DDBJ databases">
        <authorList>
            <person name="Nunn A."/>
            <person name="Chopra R."/>
            <person name="Nunn A."/>
            <person name="Contreras Garrido A."/>
        </authorList>
    </citation>
    <scope>NUCLEOTIDE SEQUENCE [LARGE SCALE GENOMIC DNA]</scope>
</reference>
<dbReference type="AlphaFoldDB" id="A0AAU9SPK2"/>
<feature type="non-terminal residue" evidence="1">
    <location>
        <position position="64"/>
    </location>
</feature>
<gene>
    <name evidence="1" type="ORF">TAV2_LOCUS19076</name>
</gene>
<evidence type="ECO:0000313" key="1">
    <source>
        <dbReference type="EMBL" id="CAH2070407.1"/>
    </source>
</evidence>
<keyword evidence="2" id="KW-1185">Reference proteome</keyword>
<protein>
    <submittedName>
        <fullName evidence="1">Uncharacterized protein</fullName>
    </submittedName>
</protein>
<evidence type="ECO:0000313" key="2">
    <source>
        <dbReference type="Proteomes" id="UP000836841"/>
    </source>
</evidence>
<dbReference type="Proteomes" id="UP000836841">
    <property type="component" value="Chromosome 6"/>
</dbReference>
<organism evidence="1 2">
    <name type="scientific">Thlaspi arvense</name>
    <name type="common">Field penny-cress</name>
    <dbReference type="NCBI Taxonomy" id="13288"/>
    <lineage>
        <taxon>Eukaryota</taxon>
        <taxon>Viridiplantae</taxon>
        <taxon>Streptophyta</taxon>
        <taxon>Embryophyta</taxon>
        <taxon>Tracheophyta</taxon>
        <taxon>Spermatophyta</taxon>
        <taxon>Magnoliopsida</taxon>
        <taxon>eudicotyledons</taxon>
        <taxon>Gunneridae</taxon>
        <taxon>Pentapetalae</taxon>
        <taxon>rosids</taxon>
        <taxon>malvids</taxon>
        <taxon>Brassicales</taxon>
        <taxon>Brassicaceae</taxon>
        <taxon>Thlaspideae</taxon>
        <taxon>Thlaspi</taxon>
    </lineage>
</organism>
<proteinExistence type="predicted"/>
<sequence>MSSLLCLSGVCPLETSKDYVLTVFLIRPSVFQDSKYIISLNDRVGDFADPEKLCVAFDLPSLAN</sequence>